<accession>A0A6P5F0I3</accession>
<proteinExistence type="predicted"/>
<dbReference type="GO" id="GO:0005794">
    <property type="term" value="C:Golgi apparatus"/>
    <property type="evidence" value="ECO:0007669"/>
    <property type="project" value="TreeGrafter"/>
</dbReference>
<feature type="region of interest" description="Disordered" evidence="5">
    <location>
        <begin position="1"/>
        <end position="28"/>
    </location>
</feature>
<reference evidence="7" key="1">
    <citation type="journal article" date="2015" name="Nat. Genet.">
        <title>The pineapple genome and the evolution of CAM photosynthesis.</title>
        <authorList>
            <person name="Ming R."/>
            <person name="VanBuren R."/>
            <person name="Wai C.M."/>
            <person name="Tang H."/>
            <person name="Schatz M.C."/>
            <person name="Bowers J.E."/>
            <person name="Lyons E."/>
            <person name="Wang M.L."/>
            <person name="Chen J."/>
            <person name="Biggers E."/>
            <person name="Zhang J."/>
            <person name="Huang L."/>
            <person name="Zhang L."/>
            <person name="Miao W."/>
            <person name="Zhang J."/>
            <person name="Ye Z."/>
            <person name="Miao C."/>
            <person name="Lin Z."/>
            <person name="Wang H."/>
            <person name="Zhou H."/>
            <person name="Yim W.C."/>
            <person name="Priest H.D."/>
            <person name="Zheng C."/>
            <person name="Woodhouse M."/>
            <person name="Edger P.P."/>
            <person name="Guyot R."/>
            <person name="Guo H.B."/>
            <person name="Guo H."/>
            <person name="Zheng G."/>
            <person name="Singh R."/>
            <person name="Sharma A."/>
            <person name="Min X."/>
            <person name="Zheng Y."/>
            <person name="Lee H."/>
            <person name="Gurtowski J."/>
            <person name="Sedlazeck F.J."/>
            <person name="Harkess A."/>
            <person name="McKain M.R."/>
            <person name="Liao Z."/>
            <person name="Fang J."/>
            <person name="Liu J."/>
            <person name="Zhang X."/>
            <person name="Zhang Q."/>
            <person name="Hu W."/>
            <person name="Qin Y."/>
            <person name="Wang K."/>
            <person name="Chen L.Y."/>
            <person name="Shirley N."/>
            <person name="Lin Y.R."/>
            <person name="Liu L.Y."/>
            <person name="Hernandez A.G."/>
            <person name="Wright C.L."/>
            <person name="Bulone V."/>
            <person name="Tuskan G.A."/>
            <person name="Heath K."/>
            <person name="Zee F."/>
            <person name="Moore P.H."/>
            <person name="Sunkar R."/>
            <person name="Leebens-Mack J.H."/>
            <person name="Mockler T."/>
            <person name="Bennetzen J.L."/>
            <person name="Freeling M."/>
            <person name="Sankoff D."/>
            <person name="Paterson A.H."/>
            <person name="Zhu X."/>
            <person name="Yang X."/>
            <person name="Smith J.A."/>
            <person name="Cushman J.C."/>
            <person name="Paull R.E."/>
            <person name="Yu Q."/>
        </authorList>
    </citation>
    <scope>NUCLEOTIDE SEQUENCE [LARGE SCALE GENOMIC DNA]</scope>
    <source>
        <strain evidence="7">cv. F153</strain>
    </source>
</reference>
<dbReference type="PANTHER" id="PTHR13377">
    <property type="entry name" value="PLACENTAL PROTEIN 6"/>
    <property type="match status" value="1"/>
</dbReference>
<evidence type="ECO:0000256" key="6">
    <source>
        <dbReference type="SAM" id="Phobius"/>
    </source>
</evidence>
<sequence>MMEGSAASSAEEAQPLQPPSASAGGAQPGKGFTKTCKGLVVVLLGGYVLLQVFPSAINYLALIPARTIPFAWNLITAGYLEQVLPGAIGSSLGLLFCGKDLEPVWGRKELLRFIILVNFFTSICAFAIAIALYYITRKESFLYTPLSGFHGVLAGLLVGLKQLLPNLELPMCFFWKIKAKWMPLFVAVFSIVMAFIVPESINFLPTLLAGSYVSWIYLRYFQKNPTTGLKGDPSDEFSFASFFPEFMRSVVEPVASVFDRVCCGARPSTEVGEHKLPVSEPIEASRRRERGEKVLEERLATEQSTAAGSIEVTLRGDAAANV</sequence>
<dbReference type="SMART" id="SM01160">
    <property type="entry name" value="DUF1751"/>
    <property type="match status" value="1"/>
</dbReference>
<keyword evidence="3 6" id="KW-1133">Transmembrane helix</keyword>
<dbReference type="AlphaFoldDB" id="A0A6P5F0I3"/>
<dbReference type="GO" id="GO:0006890">
    <property type="term" value="P:retrograde vesicle-mediated transport, Golgi to endoplasmic reticulum"/>
    <property type="evidence" value="ECO:0007669"/>
    <property type="project" value="InterPro"/>
</dbReference>
<protein>
    <submittedName>
        <fullName evidence="8">Rhomboid-like protein 19</fullName>
    </submittedName>
</protein>
<evidence type="ECO:0000256" key="3">
    <source>
        <dbReference type="ARBA" id="ARBA00022989"/>
    </source>
</evidence>
<dbReference type="RefSeq" id="XP_020089222.1">
    <property type="nucleotide sequence ID" value="XM_020233633.1"/>
</dbReference>
<dbReference type="Proteomes" id="UP000515123">
    <property type="component" value="Linkage group 5"/>
</dbReference>
<feature type="transmembrane region" description="Helical" evidence="6">
    <location>
        <begin position="110"/>
        <end position="135"/>
    </location>
</feature>
<evidence type="ECO:0000256" key="4">
    <source>
        <dbReference type="ARBA" id="ARBA00023136"/>
    </source>
</evidence>
<dbReference type="SUPFAM" id="SSF144091">
    <property type="entry name" value="Rhomboid-like"/>
    <property type="match status" value="1"/>
</dbReference>
<dbReference type="Gramene" id="Aco017759.1.mrna1">
    <property type="protein sequence ID" value="Aco017759.1.mrna1"/>
    <property type="gene ID" value="Aco017759.1.path1"/>
</dbReference>
<dbReference type="FunFam" id="1.20.1540.10:FF:000004">
    <property type="entry name" value="Transmembrane protein 115"/>
    <property type="match status" value="1"/>
</dbReference>
<feature type="compositionally biased region" description="Low complexity" evidence="5">
    <location>
        <begin position="1"/>
        <end position="13"/>
    </location>
</feature>
<dbReference type="InterPro" id="IPR013861">
    <property type="entry name" value="TMEM115/Pdh1/Rbl19"/>
</dbReference>
<comment type="subcellular location">
    <subcellularLocation>
        <location evidence="1">Membrane</location>
        <topology evidence="1">Multi-pass membrane protein</topology>
    </subcellularLocation>
</comment>
<dbReference type="GeneID" id="109710852"/>
<feature type="transmembrane region" description="Helical" evidence="6">
    <location>
        <begin position="141"/>
        <end position="160"/>
    </location>
</feature>
<dbReference type="GO" id="GO:0016020">
    <property type="term" value="C:membrane"/>
    <property type="evidence" value="ECO:0007669"/>
    <property type="project" value="UniProtKB-SubCell"/>
</dbReference>
<dbReference type="OrthoDB" id="73612at2759"/>
<dbReference type="Pfam" id="PF08551">
    <property type="entry name" value="DUF1751"/>
    <property type="match status" value="1"/>
</dbReference>
<keyword evidence="4 6" id="KW-0472">Membrane</keyword>
<reference evidence="8" key="2">
    <citation type="submission" date="2025-08" db="UniProtKB">
        <authorList>
            <consortium name="RefSeq"/>
        </authorList>
    </citation>
    <scope>IDENTIFICATION</scope>
    <source>
        <tissue evidence="8">Leaf</tissue>
    </source>
</reference>
<dbReference type="InterPro" id="IPR035952">
    <property type="entry name" value="Rhomboid-like_sf"/>
</dbReference>
<evidence type="ECO:0000313" key="7">
    <source>
        <dbReference type="Proteomes" id="UP000515123"/>
    </source>
</evidence>
<evidence type="ECO:0000256" key="2">
    <source>
        <dbReference type="ARBA" id="ARBA00022692"/>
    </source>
</evidence>
<name>A0A6P5F0I3_ANACO</name>
<organism evidence="7 8">
    <name type="scientific">Ananas comosus</name>
    <name type="common">Pineapple</name>
    <name type="synonym">Ananas ananas</name>
    <dbReference type="NCBI Taxonomy" id="4615"/>
    <lineage>
        <taxon>Eukaryota</taxon>
        <taxon>Viridiplantae</taxon>
        <taxon>Streptophyta</taxon>
        <taxon>Embryophyta</taxon>
        <taxon>Tracheophyta</taxon>
        <taxon>Spermatophyta</taxon>
        <taxon>Magnoliopsida</taxon>
        <taxon>Liliopsida</taxon>
        <taxon>Poales</taxon>
        <taxon>Bromeliaceae</taxon>
        <taxon>Bromelioideae</taxon>
        <taxon>Ananas</taxon>
    </lineage>
</organism>
<evidence type="ECO:0000313" key="8">
    <source>
        <dbReference type="RefSeq" id="XP_020089222.1"/>
    </source>
</evidence>
<dbReference type="PANTHER" id="PTHR13377:SF5">
    <property type="entry name" value="OS04G0103300 PROTEIN"/>
    <property type="match status" value="1"/>
</dbReference>
<gene>
    <name evidence="8" type="primary">LOC109710852</name>
</gene>
<evidence type="ECO:0000256" key="5">
    <source>
        <dbReference type="SAM" id="MobiDB-lite"/>
    </source>
</evidence>
<feature type="transmembrane region" description="Helical" evidence="6">
    <location>
        <begin position="181"/>
        <end position="197"/>
    </location>
</feature>
<evidence type="ECO:0000256" key="1">
    <source>
        <dbReference type="ARBA" id="ARBA00004141"/>
    </source>
</evidence>
<keyword evidence="7" id="KW-1185">Reference proteome</keyword>
<keyword evidence="2 6" id="KW-0812">Transmembrane</keyword>
<dbReference type="Gene3D" id="1.20.1540.10">
    <property type="entry name" value="Rhomboid-like"/>
    <property type="match status" value="1"/>
</dbReference>
<feature type="transmembrane region" description="Helical" evidence="6">
    <location>
        <begin position="39"/>
        <end position="62"/>
    </location>
</feature>